<evidence type="ECO:0000256" key="1">
    <source>
        <dbReference type="ARBA" id="ARBA00004651"/>
    </source>
</evidence>
<comment type="function">
    <text evidence="10">The phosphoenolpyruvate-dependent sugar phosphotransferase system (sugar PTS), a major carbohydrate active transport system, catalyzes the phosphorylation of incoming sugar substrates concomitantly with their translocation across the cell membrane. The enzyme II UlaABC PTS system is involved in ascorbate transport.</text>
</comment>
<keyword evidence="8 15" id="KW-1133">Transmembrane helix</keyword>
<dbReference type="GO" id="GO:0005886">
    <property type="term" value="C:plasma membrane"/>
    <property type="evidence" value="ECO:0007669"/>
    <property type="project" value="UniProtKB-SubCell"/>
</dbReference>
<evidence type="ECO:0000256" key="13">
    <source>
        <dbReference type="ARBA" id="ARBA00042859"/>
    </source>
</evidence>
<feature type="transmembrane region" description="Helical" evidence="15">
    <location>
        <begin position="375"/>
        <end position="399"/>
    </location>
</feature>
<dbReference type="GO" id="GO:0009401">
    <property type="term" value="P:phosphoenolpyruvate-dependent sugar phosphotransferase system"/>
    <property type="evidence" value="ECO:0007669"/>
    <property type="project" value="UniProtKB-KW"/>
</dbReference>
<feature type="region of interest" description="Disordered" evidence="14">
    <location>
        <begin position="463"/>
        <end position="532"/>
    </location>
</feature>
<evidence type="ECO:0000256" key="7">
    <source>
        <dbReference type="ARBA" id="ARBA00022692"/>
    </source>
</evidence>
<keyword evidence="17" id="KW-1185">Reference proteome</keyword>
<proteinExistence type="inferred from homology"/>
<feature type="transmembrane region" description="Helical" evidence="15">
    <location>
        <begin position="92"/>
        <end position="117"/>
    </location>
</feature>
<evidence type="ECO:0000256" key="10">
    <source>
        <dbReference type="ARBA" id="ARBA00037387"/>
    </source>
</evidence>
<dbReference type="InterPro" id="IPR004703">
    <property type="entry name" value="PTS_sugar-sp_permease"/>
</dbReference>
<keyword evidence="3" id="KW-0813">Transport</keyword>
<evidence type="ECO:0000256" key="9">
    <source>
        <dbReference type="ARBA" id="ARBA00023136"/>
    </source>
</evidence>
<evidence type="ECO:0000256" key="8">
    <source>
        <dbReference type="ARBA" id="ARBA00022989"/>
    </source>
</evidence>
<feature type="transmembrane region" description="Helical" evidence="15">
    <location>
        <begin position="338"/>
        <end position="363"/>
    </location>
</feature>
<evidence type="ECO:0000256" key="15">
    <source>
        <dbReference type="SAM" id="Phobius"/>
    </source>
</evidence>
<comment type="similarity">
    <text evidence="11">Belongs to the UlaA family.</text>
</comment>
<accession>A0A2P8D3R4</accession>
<evidence type="ECO:0000256" key="11">
    <source>
        <dbReference type="ARBA" id="ARBA00038218"/>
    </source>
</evidence>
<dbReference type="PANTHER" id="PTHR33843">
    <property type="entry name" value="ASCORBATE-SPECIFIC PTS SYSTEM EIIC COMPONENT"/>
    <property type="match status" value="1"/>
</dbReference>
<evidence type="ECO:0000256" key="12">
    <source>
        <dbReference type="ARBA" id="ARBA00039702"/>
    </source>
</evidence>
<sequence length="532" mass="55812">MDAVVNALIWIANNVFGQMAILIGIITLLGLVLQRKPIEDVVGGALRATLGIIILFVGIDLFTGGLTSFQAIVSSAVGLDPPASENTLEDFLKGYGGTVAMIITIGFLLHILLVAVFPAARYVYLTGHLMFYVSVVITACLVEVYGDLPQVTLIAAGSVLIACYWTLQPLWMRPVMLKVTGGRDDFGFGHTTSTLGLLTAVVARPFGDPERHSTERLKLPRQLSFFKDVNVSTALVIGAILLVSMAFADSGVIAQAAAEYDPEIDPWAWGVIAAFRFAAGIAILLYGVRMFLAEIVPAFKGISDKVVPGTRPALDIPTIFPFAPTAVMLGFISSTATFLILLGVFAGAGWFTLVPPMIMLFFGGGAGGVFGNAVAGWRGALIGGVLNGVVLAVGQALTWGMLSSTAPELATLADPDWYVIAWLLIAVGNVVPGVWPIPVVVGAITVALLFWLSRRKRAQERQEAAEAAAAEEQAQAAAADGGATADAPESAPSGAAADTETTTDTESATDTKVTDTEATDTAATDTNKDERP</sequence>
<evidence type="ECO:0000256" key="4">
    <source>
        <dbReference type="ARBA" id="ARBA00022475"/>
    </source>
</evidence>
<evidence type="ECO:0000313" key="16">
    <source>
        <dbReference type="EMBL" id="PSK91855.1"/>
    </source>
</evidence>
<reference evidence="16 17" key="1">
    <citation type="submission" date="2018-03" db="EMBL/GenBank/DDBJ databases">
        <title>Genomic Encyclopedia of Archaeal and Bacterial Type Strains, Phase II (KMG-II): from individual species to whole genera.</title>
        <authorList>
            <person name="Goeker M."/>
        </authorList>
    </citation>
    <scope>NUCLEOTIDE SEQUENCE [LARGE SCALE GENOMIC DNA]</scope>
    <source>
        <strain evidence="16 17">DSM 45312</strain>
    </source>
</reference>
<dbReference type="Proteomes" id="UP000240542">
    <property type="component" value="Unassembled WGS sequence"/>
</dbReference>
<gene>
    <name evidence="16" type="ORF">CLV63_119136</name>
</gene>
<name>A0A2P8D3R4_9ACTN</name>
<feature type="transmembrane region" description="Helical" evidence="15">
    <location>
        <begin position="419"/>
        <end position="452"/>
    </location>
</feature>
<evidence type="ECO:0000256" key="2">
    <source>
        <dbReference type="ARBA" id="ARBA00011738"/>
    </source>
</evidence>
<feature type="compositionally biased region" description="Low complexity" evidence="14">
    <location>
        <begin position="495"/>
        <end position="511"/>
    </location>
</feature>
<feature type="transmembrane region" description="Helical" evidence="15">
    <location>
        <begin position="225"/>
        <end position="247"/>
    </location>
</feature>
<comment type="caution">
    <text evidence="16">The sequence shown here is derived from an EMBL/GenBank/DDBJ whole genome shotgun (WGS) entry which is preliminary data.</text>
</comment>
<evidence type="ECO:0000256" key="3">
    <source>
        <dbReference type="ARBA" id="ARBA00022448"/>
    </source>
</evidence>
<feature type="compositionally biased region" description="Low complexity" evidence="14">
    <location>
        <begin position="465"/>
        <end position="487"/>
    </location>
</feature>
<dbReference type="AlphaFoldDB" id="A0A2P8D3R4"/>
<keyword evidence="6" id="KW-0598">Phosphotransferase system</keyword>
<evidence type="ECO:0000256" key="5">
    <source>
        <dbReference type="ARBA" id="ARBA00022597"/>
    </source>
</evidence>
<comment type="subunit">
    <text evidence="2">Homodimer.</text>
</comment>
<feature type="transmembrane region" description="Helical" evidence="15">
    <location>
        <begin position="151"/>
        <end position="167"/>
    </location>
</feature>
<dbReference type="EMBL" id="PYGA01000019">
    <property type="protein sequence ID" value="PSK91855.1"/>
    <property type="molecule type" value="Genomic_DNA"/>
</dbReference>
<feature type="transmembrane region" description="Helical" evidence="15">
    <location>
        <begin position="45"/>
        <end position="72"/>
    </location>
</feature>
<dbReference type="OrthoDB" id="9796178at2"/>
<keyword evidence="5" id="KW-0762">Sugar transport</keyword>
<protein>
    <recommendedName>
        <fullName evidence="12">Ascorbate-specific PTS system EIIC component</fullName>
    </recommendedName>
    <alternativeName>
        <fullName evidence="13">Ascorbate-specific permease IIC component UlaA</fullName>
    </alternativeName>
</protein>
<dbReference type="PANTHER" id="PTHR33843:SF4">
    <property type="entry name" value="ASCORBATE-SPECIFIC PTS SYSTEM EIIC COMPONENT"/>
    <property type="match status" value="1"/>
</dbReference>
<keyword evidence="4" id="KW-1003">Cell membrane</keyword>
<feature type="transmembrane region" description="Helical" evidence="15">
    <location>
        <begin position="267"/>
        <end position="292"/>
    </location>
</feature>
<keyword evidence="9 15" id="KW-0472">Membrane</keyword>
<comment type="subcellular location">
    <subcellularLocation>
        <location evidence="1">Cell membrane</location>
        <topology evidence="1">Multi-pass membrane protein</topology>
    </subcellularLocation>
</comment>
<dbReference type="Pfam" id="PF03611">
    <property type="entry name" value="EIIC-GAT"/>
    <property type="match status" value="1"/>
</dbReference>
<dbReference type="InterPro" id="IPR051562">
    <property type="entry name" value="Ascorbate-PTS_EIIC"/>
</dbReference>
<dbReference type="RefSeq" id="WP_146165650.1">
    <property type="nucleotide sequence ID" value="NZ_PYGA01000019.1"/>
</dbReference>
<dbReference type="NCBIfam" id="NF006920">
    <property type="entry name" value="PRK09410.1-2"/>
    <property type="match status" value="1"/>
</dbReference>
<organism evidence="16 17">
    <name type="scientific">Murinocardiopsis flavida</name>
    <dbReference type="NCBI Taxonomy" id="645275"/>
    <lineage>
        <taxon>Bacteria</taxon>
        <taxon>Bacillati</taxon>
        <taxon>Actinomycetota</taxon>
        <taxon>Actinomycetes</taxon>
        <taxon>Streptosporangiales</taxon>
        <taxon>Nocardiopsidaceae</taxon>
        <taxon>Murinocardiopsis</taxon>
    </lineage>
</organism>
<evidence type="ECO:0000256" key="6">
    <source>
        <dbReference type="ARBA" id="ARBA00022683"/>
    </source>
</evidence>
<feature type="transmembrane region" description="Helical" evidence="15">
    <location>
        <begin position="15"/>
        <end position="33"/>
    </location>
</feature>
<evidence type="ECO:0000313" key="17">
    <source>
        <dbReference type="Proteomes" id="UP000240542"/>
    </source>
</evidence>
<keyword evidence="7 15" id="KW-0812">Transmembrane</keyword>
<evidence type="ECO:0000256" key="14">
    <source>
        <dbReference type="SAM" id="MobiDB-lite"/>
    </source>
</evidence>
<feature type="transmembrane region" description="Helical" evidence="15">
    <location>
        <begin position="129"/>
        <end position="145"/>
    </location>
</feature>